<dbReference type="InterPro" id="IPR000073">
    <property type="entry name" value="AB_hydrolase_1"/>
</dbReference>
<gene>
    <name evidence="4" type="ORF">D9758_018943</name>
</gene>
<evidence type="ECO:0000259" key="3">
    <source>
        <dbReference type="Pfam" id="PF00561"/>
    </source>
</evidence>
<dbReference type="AlphaFoldDB" id="A0A8H5AVM5"/>
<feature type="domain" description="AB hydrolase-1" evidence="3">
    <location>
        <begin position="196"/>
        <end position="468"/>
    </location>
</feature>
<dbReference type="Pfam" id="PF00561">
    <property type="entry name" value="Abhydrolase_1"/>
    <property type="match status" value="1"/>
</dbReference>
<dbReference type="PANTHER" id="PTHR10794:SF63">
    <property type="entry name" value="ALPHA_BETA HYDROLASE 1, ISOFORM A"/>
    <property type="match status" value="1"/>
</dbReference>
<proteinExistence type="inferred from homology"/>
<name>A0A8H5AVM5_9AGAR</name>
<feature type="compositionally biased region" description="Pro residues" evidence="2">
    <location>
        <begin position="38"/>
        <end position="50"/>
    </location>
</feature>
<feature type="compositionally biased region" description="Low complexity" evidence="2">
    <location>
        <begin position="100"/>
        <end position="110"/>
    </location>
</feature>
<keyword evidence="5" id="KW-1185">Reference proteome</keyword>
<reference evidence="4 5" key="1">
    <citation type="journal article" date="2020" name="ISME J.">
        <title>Uncovering the hidden diversity of litter-decomposition mechanisms in mushroom-forming fungi.</title>
        <authorList>
            <person name="Floudas D."/>
            <person name="Bentzer J."/>
            <person name="Ahren D."/>
            <person name="Johansson T."/>
            <person name="Persson P."/>
            <person name="Tunlid A."/>
        </authorList>
    </citation>
    <scope>NUCLEOTIDE SEQUENCE [LARGE SCALE GENOMIC DNA]</scope>
    <source>
        <strain evidence="4 5">CBS 291.85</strain>
    </source>
</reference>
<dbReference type="SUPFAM" id="SSF53474">
    <property type="entry name" value="alpha/beta-Hydrolases"/>
    <property type="match status" value="1"/>
</dbReference>
<accession>A0A8H5AVM5</accession>
<dbReference type="GO" id="GO:0047372">
    <property type="term" value="F:monoacylglycerol lipase activity"/>
    <property type="evidence" value="ECO:0007669"/>
    <property type="project" value="TreeGrafter"/>
</dbReference>
<comment type="caution">
    <text evidence="4">The sequence shown here is derived from an EMBL/GenBank/DDBJ whole genome shotgun (WGS) entry which is preliminary data.</text>
</comment>
<organism evidence="4 5">
    <name type="scientific">Tetrapyrgos nigripes</name>
    <dbReference type="NCBI Taxonomy" id="182062"/>
    <lineage>
        <taxon>Eukaryota</taxon>
        <taxon>Fungi</taxon>
        <taxon>Dikarya</taxon>
        <taxon>Basidiomycota</taxon>
        <taxon>Agaricomycotina</taxon>
        <taxon>Agaricomycetes</taxon>
        <taxon>Agaricomycetidae</taxon>
        <taxon>Agaricales</taxon>
        <taxon>Marasmiineae</taxon>
        <taxon>Marasmiaceae</taxon>
        <taxon>Tetrapyrgos</taxon>
    </lineage>
</organism>
<sequence>MSLSQILFPSEPARITIKKRKPANSWLTDHSDNLQLPTPQPTPSPSPPLPSSSSEASSSSQPLTSAQMLQRKSTSQPPPAPTTYTPTPILAHGHGLRMHVPPVSSASAPAPAKGILKQKESLRKLIEENCPSLFEKFTSPWYLFNGHLQTLYNVVGDFSKEDHIVYRRTYLRLTDGGTLGLDFTPPDLDTLPEDTPIIVVNHGLTGGSHEAYIRAVLAPACTPRSQGGLGYRAVVVNFRGCACVPITSQHLYTAGNTEDLRIALLYISQQYPKAPLFGMGFSLGANVMVRYMAEEGDRSRLLSGCTMGCPWDLGENLTSITSTIMGNIWTRGMGANMLTLVQRHAPSLSGNTRRVLEEGEVKNPLSPIFEGRNIVAGAVEKALALRFPTLDKFDHTFTRVIGGVAVDLGPKEYYTQNGSHRVLPHIRRPLLAINAVDDPIVQSFPKTVEEIDSEWTTMVLTPGGGHLGWLEPVAWDLTGVKRWTTKPALEWLEMCGEMFDVGLQMRRLTAHTKVTRDKEGFMREEGTDGLGCKKIEGGGILDWSKMDISSKGF</sequence>
<dbReference type="PANTHER" id="PTHR10794">
    <property type="entry name" value="ABHYDROLASE DOMAIN-CONTAINING PROTEIN"/>
    <property type="match status" value="1"/>
</dbReference>
<dbReference type="Gene3D" id="3.40.50.1820">
    <property type="entry name" value="alpha/beta hydrolase"/>
    <property type="match status" value="1"/>
</dbReference>
<evidence type="ECO:0000256" key="1">
    <source>
        <dbReference type="ARBA" id="ARBA00010884"/>
    </source>
</evidence>
<evidence type="ECO:0000313" key="4">
    <source>
        <dbReference type="EMBL" id="KAF5311736.1"/>
    </source>
</evidence>
<evidence type="ECO:0000313" key="5">
    <source>
        <dbReference type="Proteomes" id="UP000559256"/>
    </source>
</evidence>
<dbReference type="OrthoDB" id="5954035at2759"/>
<comment type="similarity">
    <text evidence="1">Belongs to the AB hydrolase superfamily. AB hydrolase 4 family.</text>
</comment>
<feature type="compositionally biased region" description="Low complexity" evidence="2">
    <location>
        <begin position="51"/>
        <end position="67"/>
    </location>
</feature>
<dbReference type="GO" id="GO:0051793">
    <property type="term" value="P:medium-chain fatty acid catabolic process"/>
    <property type="evidence" value="ECO:0007669"/>
    <property type="project" value="TreeGrafter"/>
</dbReference>
<dbReference type="InterPro" id="IPR050960">
    <property type="entry name" value="AB_hydrolase_4_sf"/>
</dbReference>
<dbReference type="EMBL" id="JAACJM010000536">
    <property type="protein sequence ID" value="KAF5311736.1"/>
    <property type="molecule type" value="Genomic_DNA"/>
</dbReference>
<feature type="region of interest" description="Disordered" evidence="2">
    <location>
        <begin position="1"/>
        <end position="110"/>
    </location>
</feature>
<dbReference type="GO" id="GO:0008126">
    <property type="term" value="F:acetylesterase activity"/>
    <property type="evidence" value="ECO:0007669"/>
    <property type="project" value="TreeGrafter"/>
</dbReference>
<dbReference type="GO" id="GO:0051792">
    <property type="term" value="P:medium-chain fatty acid biosynthetic process"/>
    <property type="evidence" value="ECO:0007669"/>
    <property type="project" value="TreeGrafter"/>
</dbReference>
<dbReference type="InterPro" id="IPR029058">
    <property type="entry name" value="AB_hydrolase_fold"/>
</dbReference>
<protein>
    <recommendedName>
        <fullName evidence="3">AB hydrolase-1 domain-containing protein</fullName>
    </recommendedName>
</protein>
<dbReference type="Proteomes" id="UP000559256">
    <property type="component" value="Unassembled WGS sequence"/>
</dbReference>
<evidence type="ECO:0000256" key="2">
    <source>
        <dbReference type="SAM" id="MobiDB-lite"/>
    </source>
</evidence>